<dbReference type="SUPFAM" id="SSF53383">
    <property type="entry name" value="PLP-dependent transferases"/>
    <property type="match status" value="1"/>
</dbReference>
<dbReference type="PIRSF" id="PIRSF000390">
    <property type="entry name" value="PLP_StrS"/>
    <property type="match status" value="1"/>
</dbReference>
<dbReference type="PANTHER" id="PTHR30244">
    <property type="entry name" value="TRANSAMINASE"/>
    <property type="match status" value="1"/>
</dbReference>
<dbReference type="InterPro" id="IPR015422">
    <property type="entry name" value="PyrdxlP-dep_Trfase_small"/>
</dbReference>
<dbReference type="InterPro" id="IPR015424">
    <property type="entry name" value="PyrdxlP-dep_Trfase"/>
</dbReference>
<name>A0A0F9A0Z2_9ZZZZ</name>
<dbReference type="InterPro" id="IPR000653">
    <property type="entry name" value="DegT/StrS_aminotransferase"/>
</dbReference>
<proteinExistence type="predicted"/>
<accession>A0A0F9A0Z2</accession>
<dbReference type="PANTHER" id="PTHR30244:SF34">
    <property type="entry name" value="DTDP-4-AMINO-4,6-DIDEOXYGALACTOSE TRANSAMINASE"/>
    <property type="match status" value="1"/>
</dbReference>
<dbReference type="InterPro" id="IPR015421">
    <property type="entry name" value="PyrdxlP-dep_Trfase_major"/>
</dbReference>
<dbReference type="GO" id="GO:0030170">
    <property type="term" value="F:pyridoxal phosphate binding"/>
    <property type="evidence" value="ECO:0007669"/>
    <property type="project" value="TreeGrafter"/>
</dbReference>
<dbReference type="GO" id="GO:0000271">
    <property type="term" value="P:polysaccharide biosynthetic process"/>
    <property type="evidence" value="ECO:0007669"/>
    <property type="project" value="TreeGrafter"/>
</dbReference>
<comment type="caution">
    <text evidence="1">The sequence shown here is derived from an EMBL/GenBank/DDBJ whole genome shotgun (WGS) entry which is preliminary data.</text>
</comment>
<dbReference type="Gene3D" id="3.90.1150.10">
    <property type="entry name" value="Aspartate Aminotransferase, domain 1"/>
    <property type="match status" value="1"/>
</dbReference>
<dbReference type="Gene3D" id="3.40.640.10">
    <property type="entry name" value="Type I PLP-dependent aspartate aminotransferase-like (Major domain)"/>
    <property type="match status" value="1"/>
</dbReference>
<dbReference type="EMBL" id="LAZR01045032">
    <property type="protein sequence ID" value="KKL00531.1"/>
    <property type="molecule type" value="Genomic_DNA"/>
</dbReference>
<evidence type="ECO:0000313" key="1">
    <source>
        <dbReference type="EMBL" id="KKL00531.1"/>
    </source>
</evidence>
<protein>
    <recommendedName>
        <fullName evidence="2">DegT/DnrJ/EryC1/StrS family aminotransferase</fullName>
    </recommendedName>
</protein>
<feature type="non-terminal residue" evidence="1">
    <location>
        <position position="1"/>
    </location>
</feature>
<organism evidence="1">
    <name type="scientific">marine sediment metagenome</name>
    <dbReference type="NCBI Taxonomy" id="412755"/>
    <lineage>
        <taxon>unclassified sequences</taxon>
        <taxon>metagenomes</taxon>
        <taxon>ecological metagenomes</taxon>
    </lineage>
</organism>
<dbReference type="AlphaFoldDB" id="A0A0F9A0Z2"/>
<gene>
    <name evidence="1" type="ORF">LCGC14_2628720</name>
</gene>
<reference evidence="1" key="1">
    <citation type="journal article" date="2015" name="Nature">
        <title>Complex archaea that bridge the gap between prokaryotes and eukaryotes.</title>
        <authorList>
            <person name="Spang A."/>
            <person name="Saw J.H."/>
            <person name="Jorgensen S.L."/>
            <person name="Zaremba-Niedzwiedzka K."/>
            <person name="Martijn J."/>
            <person name="Lind A.E."/>
            <person name="van Eijk R."/>
            <person name="Schleper C."/>
            <person name="Guy L."/>
            <person name="Ettema T.J."/>
        </authorList>
    </citation>
    <scope>NUCLEOTIDE SEQUENCE</scope>
</reference>
<dbReference type="GO" id="GO:0008483">
    <property type="term" value="F:transaminase activity"/>
    <property type="evidence" value="ECO:0007669"/>
    <property type="project" value="TreeGrafter"/>
</dbReference>
<evidence type="ECO:0008006" key="2">
    <source>
        <dbReference type="Google" id="ProtNLM"/>
    </source>
</evidence>
<sequence length="348" mass="38218">IALLAAGIEAGDEVIVPPYTFIATAESVIEANAVPIFVDIDPATFNIDPAKIEEAITPRTRAIMPVHLGGVMCDMDAIMAIADRHGLTVIEDAAHAHGARHTRGAAGSIGHMGSFSFQSSKNLNCGEGGIILTSDEKLYSACCQIHNCGRVPEGEWYEHASIGANYRLSEFEAAILNAQFERLDDQSNLRDANARYLAGLLEGMPGIQAQATPQYVVRHGCHLFSMRYDEDAWGLPRDAWCRAVSAEGVGISAAYTEPLYRQPMFTEKRFGPYTGYRSSNPDIDFAACAERCPATERICNHEGLWLYQSIFLGTQEDMDDIAEAIAKVHRHRDTVREHARKWAEETGS</sequence>
<dbReference type="CDD" id="cd00616">
    <property type="entry name" value="AHBA_syn"/>
    <property type="match status" value="1"/>
</dbReference>
<dbReference type="Pfam" id="PF01041">
    <property type="entry name" value="DegT_DnrJ_EryC1"/>
    <property type="match status" value="1"/>
</dbReference>